<proteinExistence type="predicted"/>
<dbReference type="InterPro" id="IPR011004">
    <property type="entry name" value="Trimer_LpxA-like_sf"/>
</dbReference>
<evidence type="ECO:0000313" key="1">
    <source>
        <dbReference type="EMBL" id="SHH91046.1"/>
    </source>
</evidence>
<dbReference type="PANTHER" id="PTHR23416">
    <property type="entry name" value="SIALIC ACID SYNTHASE-RELATED"/>
    <property type="match status" value="1"/>
</dbReference>
<dbReference type="GO" id="GO:0016740">
    <property type="term" value="F:transferase activity"/>
    <property type="evidence" value="ECO:0007669"/>
    <property type="project" value="UniProtKB-KW"/>
</dbReference>
<sequence length="243" mass="25553">MEKTHAAVTGKGSPLAKYQQIVVGSRSLGRLLYFEFCQLLSLLPGAPGMMLRKLFWPRLFAACGKKTVFGHGIVLRHPGRIRLGDAVVISEYCILDGRHSLTDTVIDVGDGTILSNNVMLSCKDGTISIGSQVGINAYTVIQSTNNNPVTIGDDCVIGQRCLMIGGGNYDISQPGELIRSQPIMADGGVAVADNVWLGANVTVLGGVSVGEGSVAAAASVITRSIPAFSVCMGVPARVVRHRS</sequence>
<dbReference type="Gene3D" id="2.160.10.10">
    <property type="entry name" value="Hexapeptide repeat proteins"/>
    <property type="match status" value="1"/>
</dbReference>
<organism evidence="1 2">
    <name type="scientific">Desulfofustis glycolicus DSM 9705</name>
    <dbReference type="NCBI Taxonomy" id="1121409"/>
    <lineage>
        <taxon>Bacteria</taxon>
        <taxon>Pseudomonadati</taxon>
        <taxon>Thermodesulfobacteriota</taxon>
        <taxon>Desulfobulbia</taxon>
        <taxon>Desulfobulbales</taxon>
        <taxon>Desulfocapsaceae</taxon>
        <taxon>Desulfofustis</taxon>
    </lineage>
</organism>
<dbReference type="OrthoDB" id="9815592at2"/>
<dbReference type="Pfam" id="PF14602">
    <property type="entry name" value="Hexapep_2"/>
    <property type="match status" value="2"/>
</dbReference>
<dbReference type="EMBL" id="FQXS01000015">
    <property type="protein sequence ID" value="SHH91046.1"/>
    <property type="molecule type" value="Genomic_DNA"/>
</dbReference>
<dbReference type="RefSeq" id="WP_073376529.1">
    <property type="nucleotide sequence ID" value="NZ_FQXS01000015.1"/>
</dbReference>
<dbReference type="CDD" id="cd04647">
    <property type="entry name" value="LbH_MAT_like"/>
    <property type="match status" value="1"/>
</dbReference>
<dbReference type="PANTHER" id="PTHR23416:SF78">
    <property type="entry name" value="LIPOPOLYSACCHARIDE BIOSYNTHESIS O-ACETYL TRANSFERASE WBBJ-RELATED"/>
    <property type="match status" value="1"/>
</dbReference>
<dbReference type="Proteomes" id="UP000184139">
    <property type="component" value="Unassembled WGS sequence"/>
</dbReference>
<accession>A0A1M5WTW6</accession>
<dbReference type="AlphaFoldDB" id="A0A1M5WTW6"/>
<protein>
    <submittedName>
        <fullName evidence="1">Acetyltransferase (Isoleucine patch superfamily)</fullName>
    </submittedName>
</protein>
<dbReference type="InterPro" id="IPR051159">
    <property type="entry name" value="Hexapeptide_acetyltransf"/>
</dbReference>
<keyword evidence="2" id="KW-1185">Reference proteome</keyword>
<keyword evidence="1" id="KW-0808">Transferase</keyword>
<gene>
    <name evidence="1" type="ORF">SAMN02745124_02513</name>
</gene>
<dbReference type="InterPro" id="IPR001451">
    <property type="entry name" value="Hexapep"/>
</dbReference>
<dbReference type="STRING" id="1121409.SAMN02745124_02513"/>
<dbReference type="SUPFAM" id="SSF51161">
    <property type="entry name" value="Trimeric LpxA-like enzymes"/>
    <property type="match status" value="2"/>
</dbReference>
<name>A0A1M5WTW6_9BACT</name>
<reference evidence="1 2" key="1">
    <citation type="submission" date="2016-11" db="EMBL/GenBank/DDBJ databases">
        <authorList>
            <person name="Jaros S."/>
            <person name="Januszkiewicz K."/>
            <person name="Wedrychowicz H."/>
        </authorList>
    </citation>
    <scope>NUCLEOTIDE SEQUENCE [LARGE SCALE GENOMIC DNA]</scope>
    <source>
        <strain evidence="1 2">DSM 9705</strain>
    </source>
</reference>
<evidence type="ECO:0000313" key="2">
    <source>
        <dbReference type="Proteomes" id="UP000184139"/>
    </source>
</evidence>